<evidence type="ECO:0000256" key="1">
    <source>
        <dbReference type="SAM" id="MobiDB-lite"/>
    </source>
</evidence>
<comment type="caution">
    <text evidence="2">The sequence shown here is derived from an EMBL/GenBank/DDBJ whole genome shotgun (WGS) entry which is preliminary data.</text>
</comment>
<dbReference type="EMBL" id="JBBPFD010000005">
    <property type="protein sequence ID" value="KAK7925118.1"/>
    <property type="molecule type" value="Genomic_DNA"/>
</dbReference>
<evidence type="ECO:0000313" key="3">
    <source>
        <dbReference type="Proteomes" id="UP001460270"/>
    </source>
</evidence>
<keyword evidence="3" id="KW-1185">Reference proteome</keyword>
<evidence type="ECO:0000313" key="2">
    <source>
        <dbReference type="EMBL" id="KAK7925118.1"/>
    </source>
</evidence>
<proteinExistence type="predicted"/>
<organism evidence="2 3">
    <name type="scientific">Mugilogobius chulae</name>
    <name type="common">yellowstripe goby</name>
    <dbReference type="NCBI Taxonomy" id="88201"/>
    <lineage>
        <taxon>Eukaryota</taxon>
        <taxon>Metazoa</taxon>
        <taxon>Chordata</taxon>
        <taxon>Craniata</taxon>
        <taxon>Vertebrata</taxon>
        <taxon>Euteleostomi</taxon>
        <taxon>Actinopterygii</taxon>
        <taxon>Neopterygii</taxon>
        <taxon>Teleostei</taxon>
        <taxon>Neoteleostei</taxon>
        <taxon>Acanthomorphata</taxon>
        <taxon>Gobiaria</taxon>
        <taxon>Gobiiformes</taxon>
        <taxon>Gobioidei</taxon>
        <taxon>Gobiidae</taxon>
        <taxon>Gobionellinae</taxon>
        <taxon>Mugilogobius</taxon>
    </lineage>
</organism>
<dbReference type="Proteomes" id="UP001460270">
    <property type="component" value="Unassembled WGS sequence"/>
</dbReference>
<reference evidence="3" key="1">
    <citation type="submission" date="2024-04" db="EMBL/GenBank/DDBJ databases">
        <title>Salinicola lusitanus LLJ914,a marine bacterium isolated from the Okinawa Trough.</title>
        <authorList>
            <person name="Li J."/>
        </authorList>
    </citation>
    <scope>NUCLEOTIDE SEQUENCE [LARGE SCALE GENOMIC DNA]</scope>
</reference>
<feature type="compositionally biased region" description="Basic and acidic residues" evidence="1">
    <location>
        <begin position="69"/>
        <end position="80"/>
    </location>
</feature>
<feature type="region of interest" description="Disordered" evidence="1">
    <location>
        <begin position="25"/>
        <end position="80"/>
    </location>
</feature>
<gene>
    <name evidence="2" type="ORF">WMY93_007428</name>
</gene>
<dbReference type="AlphaFoldDB" id="A0AAW0PGC8"/>
<accession>A0AAW0PGC8</accession>
<name>A0AAW0PGC8_9GOBI</name>
<protein>
    <submittedName>
        <fullName evidence="2">Uncharacterized protein</fullName>
    </submittedName>
</protein>
<sequence>MPRAFLVKKKRGAVGAWQWKEPENVEFKDDDQSPLDLDSSPDHSTCKETAESQRDVSSDPPLPPPPSEWEQRLTYESLSR</sequence>
<feature type="compositionally biased region" description="Basic and acidic residues" evidence="1">
    <location>
        <begin position="40"/>
        <end position="57"/>
    </location>
</feature>